<protein>
    <submittedName>
        <fullName evidence="1">Uncharacterized protein</fullName>
    </submittedName>
</protein>
<dbReference type="EMBL" id="LXQA010851363">
    <property type="protein sequence ID" value="MCI74012.1"/>
    <property type="molecule type" value="Genomic_DNA"/>
</dbReference>
<keyword evidence="2" id="KW-1185">Reference proteome</keyword>
<proteinExistence type="predicted"/>
<organism evidence="1 2">
    <name type="scientific">Trifolium medium</name>
    <dbReference type="NCBI Taxonomy" id="97028"/>
    <lineage>
        <taxon>Eukaryota</taxon>
        <taxon>Viridiplantae</taxon>
        <taxon>Streptophyta</taxon>
        <taxon>Embryophyta</taxon>
        <taxon>Tracheophyta</taxon>
        <taxon>Spermatophyta</taxon>
        <taxon>Magnoliopsida</taxon>
        <taxon>eudicotyledons</taxon>
        <taxon>Gunneridae</taxon>
        <taxon>Pentapetalae</taxon>
        <taxon>rosids</taxon>
        <taxon>fabids</taxon>
        <taxon>Fabales</taxon>
        <taxon>Fabaceae</taxon>
        <taxon>Papilionoideae</taxon>
        <taxon>50 kb inversion clade</taxon>
        <taxon>NPAAA clade</taxon>
        <taxon>Hologalegina</taxon>
        <taxon>IRL clade</taxon>
        <taxon>Trifolieae</taxon>
        <taxon>Trifolium</taxon>
    </lineage>
</organism>
<sequence length="42" mass="4901">MVLETLQPDVSEQRDLILSRISFNIRVMTEIFRNCFSPASNE</sequence>
<evidence type="ECO:0000313" key="2">
    <source>
        <dbReference type="Proteomes" id="UP000265520"/>
    </source>
</evidence>
<feature type="non-terminal residue" evidence="1">
    <location>
        <position position="42"/>
    </location>
</feature>
<dbReference type="Proteomes" id="UP000265520">
    <property type="component" value="Unassembled WGS sequence"/>
</dbReference>
<accession>A0A392UKM0</accession>
<comment type="caution">
    <text evidence="1">The sequence shown here is derived from an EMBL/GenBank/DDBJ whole genome shotgun (WGS) entry which is preliminary data.</text>
</comment>
<name>A0A392UKM0_9FABA</name>
<reference evidence="1 2" key="1">
    <citation type="journal article" date="2018" name="Front. Plant Sci.">
        <title>Red Clover (Trifolium pratense) and Zigzag Clover (T. medium) - A Picture of Genomic Similarities and Differences.</title>
        <authorList>
            <person name="Dluhosova J."/>
            <person name="Istvanek J."/>
            <person name="Nedelnik J."/>
            <person name="Repkova J."/>
        </authorList>
    </citation>
    <scope>NUCLEOTIDE SEQUENCE [LARGE SCALE GENOMIC DNA]</scope>
    <source>
        <strain evidence="2">cv. 10/8</strain>
        <tissue evidence="1">Leaf</tissue>
    </source>
</reference>
<dbReference type="AlphaFoldDB" id="A0A392UKM0"/>
<evidence type="ECO:0000313" key="1">
    <source>
        <dbReference type="EMBL" id="MCI74012.1"/>
    </source>
</evidence>